<reference evidence="4 5" key="1">
    <citation type="submission" date="2024-10" db="EMBL/GenBank/DDBJ databases">
        <title>Updated reference genomes for cyclostephanoid diatoms.</title>
        <authorList>
            <person name="Roberts W.R."/>
            <person name="Alverson A.J."/>
        </authorList>
    </citation>
    <scope>NUCLEOTIDE SEQUENCE [LARGE SCALE GENOMIC DNA]</scope>
    <source>
        <strain evidence="4 5">AJA010-31</strain>
    </source>
</reference>
<keyword evidence="2" id="KW-0472">Membrane</keyword>
<protein>
    <recommendedName>
        <fullName evidence="3">SCP domain-containing protein</fullName>
    </recommendedName>
</protein>
<dbReference type="PANTHER" id="PTHR10334">
    <property type="entry name" value="CYSTEINE-RICH SECRETORY PROTEIN-RELATED"/>
    <property type="match status" value="1"/>
</dbReference>
<dbReference type="SMART" id="SM00198">
    <property type="entry name" value="SCP"/>
    <property type="match status" value="1"/>
</dbReference>
<keyword evidence="2" id="KW-0812">Transmembrane</keyword>
<feature type="compositionally biased region" description="Low complexity" evidence="1">
    <location>
        <begin position="63"/>
        <end position="85"/>
    </location>
</feature>
<evidence type="ECO:0000256" key="1">
    <source>
        <dbReference type="SAM" id="MobiDB-lite"/>
    </source>
</evidence>
<gene>
    <name evidence="4" type="ORF">ACHAWO_011824</name>
</gene>
<dbReference type="InterPro" id="IPR035940">
    <property type="entry name" value="CAP_sf"/>
</dbReference>
<sequence>MATSQDEEAGSIQYQHDEPFTRRPCFSRKKKIMIAVFNVTMVAVILGVFLSRSKTNVQSQLNAASPYGSEGASAASAEESSSDSSASKKEVMDFGPIATFDGPLPAFISSRNSNFYRLTCDPNEVLTSLVLVTDGYAHETSWEINRPDGTQLAFGPPTGQKYERMTSYKGELCLPAGSNVLVMEDSSGDGICCVYGNGKMSISANGETLVETGDEDFKTQEYPFELFSNGNITPDSSTSSTDAATVVVDSVSTTTSFAKPPDTDFLTMGSTSAAETTSSAMESTSAANSTVSMESTSAAETSSTGMVTSSMATSSSINMAATSSTVMATSTGFDSTTTDIATTTVSASGSGEYCVTVEVLTDQFSKSETAYAFTSKPANMNEEPVVYISKSVGELENEKLYSDTVCVPAGTYELYVEDSFRGLCCTGGKGYYSVEVNGEEILFGGSYANFPGDSVTHEIVLGEDYGTDDRAVEWLVAHNNRRQSFHEKEGTEYKPLVWSDALEKDARNWLDEIFVNCKTVRESGLQEGENLSFRKVGGERDTENPENILKRWVDLKLNKDYPENASMTQAMWRATRYVGCADDSKTMSDGSICYASICRYARAGNCVMSKYDDWKEPTLADHTSCGPVCPDDGCH</sequence>
<feature type="region of interest" description="Disordered" evidence="1">
    <location>
        <begin position="267"/>
        <end position="306"/>
    </location>
</feature>
<comment type="caution">
    <text evidence="4">The sequence shown here is derived from an EMBL/GenBank/DDBJ whole genome shotgun (WGS) entry which is preliminary data.</text>
</comment>
<dbReference type="SUPFAM" id="SSF55797">
    <property type="entry name" value="PR-1-like"/>
    <property type="match status" value="1"/>
</dbReference>
<organism evidence="4 5">
    <name type="scientific">Cyclotella atomus</name>
    <dbReference type="NCBI Taxonomy" id="382360"/>
    <lineage>
        <taxon>Eukaryota</taxon>
        <taxon>Sar</taxon>
        <taxon>Stramenopiles</taxon>
        <taxon>Ochrophyta</taxon>
        <taxon>Bacillariophyta</taxon>
        <taxon>Coscinodiscophyceae</taxon>
        <taxon>Thalassiosirophycidae</taxon>
        <taxon>Stephanodiscales</taxon>
        <taxon>Stephanodiscaceae</taxon>
        <taxon>Cyclotella</taxon>
    </lineage>
</organism>
<dbReference type="InterPro" id="IPR001283">
    <property type="entry name" value="CRISP-related"/>
</dbReference>
<dbReference type="InterPro" id="IPR014044">
    <property type="entry name" value="CAP_dom"/>
</dbReference>
<feature type="domain" description="SCP" evidence="3">
    <location>
        <begin position="469"/>
        <end position="608"/>
    </location>
</feature>
<feature type="region of interest" description="Disordered" evidence="1">
    <location>
        <begin position="63"/>
        <end position="88"/>
    </location>
</feature>
<feature type="transmembrane region" description="Helical" evidence="2">
    <location>
        <begin position="32"/>
        <end position="50"/>
    </location>
</feature>
<feature type="compositionally biased region" description="Low complexity" evidence="1">
    <location>
        <begin position="270"/>
        <end position="304"/>
    </location>
</feature>
<accession>A0ABD3PWX4</accession>
<name>A0ABD3PWX4_9STRA</name>
<dbReference type="AlphaFoldDB" id="A0ABD3PWX4"/>
<proteinExistence type="predicted"/>
<dbReference type="Proteomes" id="UP001530400">
    <property type="component" value="Unassembled WGS sequence"/>
</dbReference>
<evidence type="ECO:0000259" key="3">
    <source>
        <dbReference type="SMART" id="SM00198"/>
    </source>
</evidence>
<dbReference type="EMBL" id="JALLPJ020000422">
    <property type="protein sequence ID" value="KAL3792639.1"/>
    <property type="molecule type" value="Genomic_DNA"/>
</dbReference>
<evidence type="ECO:0000313" key="4">
    <source>
        <dbReference type="EMBL" id="KAL3792639.1"/>
    </source>
</evidence>
<evidence type="ECO:0000256" key="2">
    <source>
        <dbReference type="SAM" id="Phobius"/>
    </source>
</evidence>
<dbReference type="Gene3D" id="3.40.33.10">
    <property type="entry name" value="CAP"/>
    <property type="match status" value="1"/>
</dbReference>
<dbReference type="Pfam" id="PF00188">
    <property type="entry name" value="CAP"/>
    <property type="match status" value="1"/>
</dbReference>
<evidence type="ECO:0000313" key="5">
    <source>
        <dbReference type="Proteomes" id="UP001530400"/>
    </source>
</evidence>
<keyword evidence="5" id="KW-1185">Reference proteome</keyword>
<keyword evidence="2" id="KW-1133">Transmembrane helix</keyword>
<dbReference type="CDD" id="cd05380">
    <property type="entry name" value="CAP_euk"/>
    <property type="match status" value="1"/>
</dbReference>